<reference evidence="2" key="1">
    <citation type="journal article" date="2014" name="Int. J. Syst. Evol. Microbiol.">
        <title>Complete genome sequence of Corynebacterium casei LMG S-19264T (=DSM 44701T), isolated from a smear-ripened cheese.</title>
        <authorList>
            <consortium name="US DOE Joint Genome Institute (JGI-PGF)"/>
            <person name="Walter F."/>
            <person name="Albersmeier A."/>
            <person name="Kalinowski J."/>
            <person name="Ruckert C."/>
        </authorList>
    </citation>
    <scope>NUCLEOTIDE SEQUENCE</scope>
    <source>
        <strain evidence="2">CGMCC 4.7110</strain>
    </source>
</reference>
<name>A0A917XHE4_9ACTN</name>
<protein>
    <submittedName>
        <fullName evidence="2">Uncharacterized protein</fullName>
    </submittedName>
</protein>
<feature type="compositionally biased region" description="Low complexity" evidence="1">
    <location>
        <begin position="29"/>
        <end position="39"/>
    </location>
</feature>
<sequence>MEGCHGCRGVFLRDAVEDHGGNLRRENFAAPQAQPRQPAHGLSDLQHAEAGIGEHYVRGAYESLYELCPDDLLTELNGQADQAQITALMKRYRAQKR</sequence>
<proteinExistence type="predicted"/>
<dbReference type="Proteomes" id="UP000653411">
    <property type="component" value="Unassembled WGS sequence"/>
</dbReference>
<evidence type="ECO:0000313" key="3">
    <source>
        <dbReference type="Proteomes" id="UP000653411"/>
    </source>
</evidence>
<dbReference type="AlphaFoldDB" id="A0A917XHE4"/>
<gene>
    <name evidence="2" type="ORF">GCM10011578_060350</name>
</gene>
<evidence type="ECO:0000313" key="2">
    <source>
        <dbReference type="EMBL" id="GGN26033.1"/>
    </source>
</evidence>
<reference evidence="2" key="2">
    <citation type="submission" date="2020-09" db="EMBL/GenBank/DDBJ databases">
        <authorList>
            <person name="Sun Q."/>
            <person name="Zhou Y."/>
        </authorList>
    </citation>
    <scope>NUCLEOTIDE SEQUENCE</scope>
    <source>
        <strain evidence="2">CGMCC 4.7110</strain>
    </source>
</reference>
<dbReference type="EMBL" id="BMML01000015">
    <property type="protein sequence ID" value="GGN26033.1"/>
    <property type="molecule type" value="Genomic_DNA"/>
</dbReference>
<evidence type="ECO:0000256" key="1">
    <source>
        <dbReference type="SAM" id="MobiDB-lite"/>
    </source>
</evidence>
<organism evidence="2 3">
    <name type="scientific">Streptomyces fuscichromogenes</name>
    <dbReference type="NCBI Taxonomy" id="1324013"/>
    <lineage>
        <taxon>Bacteria</taxon>
        <taxon>Bacillati</taxon>
        <taxon>Actinomycetota</taxon>
        <taxon>Actinomycetes</taxon>
        <taxon>Kitasatosporales</taxon>
        <taxon>Streptomycetaceae</taxon>
        <taxon>Streptomyces</taxon>
    </lineage>
</organism>
<comment type="caution">
    <text evidence="2">The sequence shown here is derived from an EMBL/GenBank/DDBJ whole genome shotgun (WGS) entry which is preliminary data.</text>
</comment>
<accession>A0A917XHE4</accession>
<feature type="region of interest" description="Disordered" evidence="1">
    <location>
        <begin position="22"/>
        <end position="47"/>
    </location>
</feature>
<keyword evidence="3" id="KW-1185">Reference proteome</keyword>